<keyword evidence="2" id="KW-1185">Reference proteome</keyword>
<protein>
    <submittedName>
        <fullName evidence="1">Uncharacterized protein</fullName>
    </submittedName>
</protein>
<organism evidence="1 2">
    <name type="scientific">Polyangium fumosum</name>
    <dbReference type="NCBI Taxonomy" id="889272"/>
    <lineage>
        <taxon>Bacteria</taxon>
        <taxon>Pseudomonadati</taxon>
        <taxon>Myxococcota</taxon>
        <taxon>Polyangia</taxon>
        <taxon>Polyangiales</taxon>
        <taxon>Polyangiaceae</taxon>
        <taxon>Polyangium</taxon>
    </lineage>
</organism>
<reference evidence="1 2" key="1">
    <citation type="submission" date="2019-04" db="EMBL/GenBank/DDBJ databases">
        <authorList>
            <person name="Li Y."/>
            <person name="Wang J."/>
        </authorList>
    </citation>
    <scope>NUCLEOTIDE SEQUENCE [LARGE SCALE GENOMIC DNA]</scope>
    <source>
        <strain evidence="1 2">DSM 14668</strain>
    </source>
</reference>
<sequence length="136" mass="15166">MKQAAPQPQPQVRQNLTRTDITWRVLPLAKPALDDARRLFGDDGYEEQKASLQDILCSYFNADNACTAQMSNISPLGARGEAKVFKARWGLPGGGKSGGLRLALKVYCKERRVEIAGAWVRRDEPQDADFDRAFNN</sequence>
<evidence type="ECO:0000313" key="2">
    <source>
        <dbReference type="Proteomes" id="UP000309215"/>
    </source>
</evidence>
<dbReference type="RefSeq" id="WP_136934735.1">
    <property type="nucleotide sequence ID" value="NZ_SSMQ01000070.1"/>
</dbReference>
<dbReference type="EMBL" id="SSMQ01000070">
    <property type="protein sequence ID" value="TKC98314.1"/>
    <property type="molecule type" value="Genomic_DNA"/>
</dbReference>
<dbReference type="Proteomes" id="UP000309215">
    <property type="component" value="Unassembled WGS sequence"/>
</dbReference>
<accession>A0A4U1IV89</accession>
<dbReference type="OrthoDB" id="9812066at2"/>
<comment type="caution">
    <text evidence="1">The sequence shown here is derived from an EMBL/GenBank/DDBJ whole genome shotgun (WGS) entry which is preliminary data.</text>
</comment>
<name>A0A4U1IV89_9BACT</name>
<dbReference type="AlphaFoldDB" id="A0A4U1IV89"/>
<proteinExistence type="predicted"/>
<gene>
    <name evidence="1" type="ORF">E8A74_41820</name>
</gene>
<evidence type="ECO:0000313" key="1">
    <source>
        <dbReference type="EMBL" id="TKC98314.1"/>
    </source>
</evidence>